<evidence type="ECO:0000256" key="4">
    <source>
        <dbReference type="ARBA" id="ARBA00023015"/>
    </source>
</evidence>
<keyword evidence="5 6" id="KW-0804">Transcription</keyword>
<evidence type="ECO:0000259" key="7">
    <source>
        <dbReference type="Pfam" id="PF01029"/>
    </source>
</evidence>
<reference evidence="8 9" key="1">
    <citation type="submission" date="2020-08" db="EMBL/GenBank/DDBJ databases">
        <title>Genomic Encyclopedia of Type Strains, Phase IV (KMG-IV): sequencing the most valuable type-strain genomes for metagenomic binning, comparative biology and taxonomic classification.</title>
        <authorList>
            <person name="Goeker M."/>
        </authorList>
    </citation>
    <scope>NUCLEOTIDE SEQUENCE [LARGE SCALE GENOMIC DNA]</scope>
    <source>
        <strain evidence="8 9">DSM 24661</strain>
    </source>
</reference>
<dbReference type="NCBIfam" id="TIGR01951">
    <property type="entry name" value="nusB"/>
    <property type="match status" value="1"/>
</dbReference>
<comment type="similarity">
    <text evidence="1 6">Belongs to the NusB family.</text>
</comment>
<protein>
    <recommendedName>
        <fullName evidence="6">Transcription antitermination protein NusB</fullName>
    </recommendedName>
    <alternativeName>
        <fullName evidence="6">Antitermination factor NusB</fullName>
    </alternativeName>
</protein>
<dbReference type="GO" id="GO:0005829">
    <property type="term" value="C:cytosol"/>
    <property type="evidence" value="ECO:0007669"/>
    <property type="project" value="TreeGrafter"/>
</dbReference>
<dbReference type="Pfam" id="PF01029">
    <property type="entry name" value="NusB"/>
    <property type="match status" value="1"/>
</dbReference>
<proteinExistence type="inferred from homology"/>
<comment type="caution">
    <text evidence="8">The sequence shown here is derived from an EMBL/GenBank/DDBJ whole genome shotgun (WGS) entry which is preliminary data.</text>
</comment>
<evidence type="ECO:0000256" key="3">
    <source>
        <dbReference type="ARBA" id="ARBA00022884"/>
    </source>
</evidence>
<evidence type="ECO:0000313" key="8">
    <source>
        <dbReference type="EMBL" id="MBB5336387.1"/>
    </source>
</evidence>
<keyword evidence="9" id="KW-1185">Reference proteome</keyword>
<evidence type="ECO:0000256" key="1">
    <source>
        <dbReference type="ARBA" id="ARBA00005952"/>
    </source>
</evidence>
<evidence type="ECO:0000313" key="9">
    <source>
        <dbReference type="Proteomes" id="UP000559117"/>
    </source>
</evidence>
<keyword evidence="4 6" id="KW-0805">Transcription regulation</keyword>
<feature type="domain" description="NusB/RsmB/TIM44" evidence="7">
    <location>
        <begin position="4"/>
        <end position="133"/>
    </location>
</feature>
<comment type="function">
    <text evidence="6">Involved in transcription antitermination. Required for transcription of ribosomal RNA (rRNA) genes. Binds specifically to the boxA antiterminator sequence of the ribosomal RNA (rrn) operons.</text>
</comment>
<dbReference type="PANTHER" id="PTHR11078">
    <property type="entry name" value="N UTILIZATION SUBSTANCE PROTEIN B-RELATED"/>
    <property type="match status" value="1"/>
</dbReference>
<gene>
    <name evidence="6" type="primary">nusB</name>
    <name evidence="8" type="ORF">HNR32_001535</name>
</gene>
<evidence type="ECO:0000256" key="5">
    <source>
        <dbReference type="ARBA" id="ARBA00023163"/>
    </source>
</evidence>
<dbReference type="SUPFAM" id="SSF48013">
    <property type="entry name" value="NusB-like"/>
    <property type="match status" value="1"/>
</dbReference>
<keyword evidence="3 6" id="KW-0694">RNA-binding</keyword>
<name>A0A840UKY9_9FIRM</name>
<sequence>MSRRQARCAALQTLFQLDFNNILDKENAINAVLDITKTLKESDSSYMYELINGAIDNKQYIDEKISAVSGDWRLDRMPAVDRNILRIAVYELEFGDENLTPKIIINEAVELAKQFGTDDSGRFINGILGSIVRE</sequence>
<keyword evidence="2 6" id="KW-0889">Transcription antitermination</keyword>
<dbReference type="EMBL" id="JACHFH010000017">
    <property type="protein sequence ID" value="MBB5336387.1"/>
    <property type="molecule type" value="Genomic_DNA"/>
</dbReference>
<dbReference type="GO" id="GO:0006353">
    <property type="term" value="P:DNA-templated transcription termination"/>
    <property type="evidence" value="ECO:0007669"/>
    <property type="project" value="UniProtKB-UniRule"/>
</dbReference>
<accession>A0A840UKY9</accession>
<dbReference type="RefSeq" id="WP_183861287.1">
    <property type="nucleotide sequence ID" value="NZ_JACHFH010000017.1"/>
</dbReference>
<organism evidence="8 9">
    <name type="scientific">Pectinatus brassicae</name>
    <dbReference type="NCBI Taxonomy" id="862415"/>
    <lineage>
        <taxon>Bacteria</taxon>
        <taxon>Bacillati</taxon>
        <taxon>Bacillota</taxon>
        <taxon>Negativicutes</taxon>
        <taxon>Selenomonadales</taxon>
        <taxon>Selenomonadaceae</taxon>
        <taxon>Pectinatus</taxon>
    </lineage>
</organism>
<dbReference type="HAMAP" id="MF_00073">
    <property type="entry name" value="NusB"/>
    <property type="match status" value="1"/>
</dbReference>
<dbReference type="Proteomes" id="UP000559117">
    <property type="component" value="Unassembled WGS sequence"/>
</dbReference>
<dbReference type="PANTHER" id="PTHR11078:SF3">
    <property type="entry name" value="ANTITERMINATION NUSB DOMAIN-CONTAINING PROTEIN"/>
    <property type="match status" value="1"/>
</dbReference>
<dbReference type="Gene3D" id="1.10.940.10">
    <property type="entry name" value="NusB-like"/>
    <property type="match status" value="1"/>
</dbReference>
<dbReference type="InterPro" id="IPR006027">
    <property type="entry name" value="NusB_RsmB_TIM44"/>
</dbReference>
<dbReference type="InterPro" id="IPR011605">
    <property type="entry name" value="NusB_fam"/>
</dbReference>
<evidence type="ECO:0000256" key="2">
    <source>
        <dbReference type="ARBA" id="ARBA00022814"/>
    </source>
</evidence>
<dbReference type="GO" id="GO:0031564">
    <property type="term" value="P:transcription antitermination"/>
    <property type="evidence" value="ECO:0007669"/>
    <property type="project" value="UniProtKB-KW"/>
</dbReference>
<evidence type="ECO:0000256" key="6">
    <source>
        <dbReference type="HAMAP-Rule" id="MF_00073"/>
    </source>
</evidence>
<dbReference type="InterPro" id="IPR035926">
    <property type="entry name" value="NusB-like_sf"/>
</dbReference>
<dbReference type="GO" id="GO:0003723">
    <property type="term" value="F:RNA binding"/>
    <property type="evidence" value="ECO:0007669"/>
    <property type="project" value="UniProtKB-UniRule"/>
</dbReference>
<dbReference type="AlphaFoldDB" id="A0A840UKY9"/>